<accession>A0ABY5HGE6</accession>
<dbReference type="InterPro" id="IPR006195">
    <property type="entry name" value="aa-tRNA-synth_II"/>
</dbReference>
<gene>
    <name evidence="5" type="primary">genX</name>
    <name evidence="5" type="ORF">KDW95_13545</name>
</gene>
<dbReference type="PANTHER" id="PTHR42918:SF6">
    <property type="entry name" value="ELONGATION FACTOR P--(R)-BETA-LYSINE LIGASE"/>
    <property type="match status" value="1"/>
</dbReference>
<evidence type="ECO:0000259" key="4">
    <source>
        <dbReference type="PROSITE" id="PS50862"/>
    </source>
</evidence>
<keyword evidence="1" id="KW-0436">Ligase</keyword>
<feature type="domain" description="Aminoacyl-transfer RNA synthetases class-II family profile" evidence="4">
    <location>
        <begin position="15"/>
        <end position="320"/>
    </location>
</feature>
<keyword evidence="2" id="KW-0547">Nucleotide-binding</keyword>
<dbReference type="Pfam" id="PF00152">
    <property type="entry name" value="tRNA-synt_2"/>
    <property type="match status" value="1"/>
</dbReference>
<name>A0ABY5HGE6_9GAMM</name>
<organism evidence="5 6">
    <name type="scientific">Marinobacterium rhizophilum</name>
    <dbReference type="NCBI Taxonomy" id="420402"/>
    <lineage>
        <taxon>Bacteria</taxon>
        <taxon>Pseudomonadati</taxon>
        <taxon>Pseudomonadota</taxon>
        <taxon>Gammaproteobacteria</taxon>
        <taxon>Oceanospirillales</taxon>
        <taxon>Oceanospirillaceae</taxon>
        <taxon>Marinobacterium</taxon>
    </lineage>
</organism>
<evidence type="ECO:0000256" key="3">
    <source>
        <dbReference type="ARBA" id="ARBA00022840"/>
    </source>
</evidence>
<sequence>MTSEGWRPSASIENLRHRARILADIRRFFGERDVLEVETPALSHRAVSDPFIDSIEAAYRPFPGGPAQPLYLQSSPEYAMKRLLAAGSGAIYQLGRAYRNGESGGRHNPEFTMLEWYRPDFDDRDLMDEVEALVCTVLDLPPVRRVTYRALFVEQLGLDPATAPLAELKARARASLDVAMEDDDRDSWLNLLMSHLIEPALATAGAVFVHEFPASQAALARLRQGEDGTPVAARFELFINGMELANGYHELTDAAEQARRLQADQRSRATLDLPQRPLEDRLVDALAQGLPDCAGVALGVDRLVMLALGTTSINDVIAFPFARA</sequence>
<dbReference type="PANTHER" id="PTHR42918">
    <property type="entry name" value="LYSYL-TRNA SYNTHETASE"/>
    <property type="match status" value="1"/>
</dbReference>
<proteinExistence type="predicted"/>
<protein>
    <submittedName>
        <fullName evidence="5">EF-P lysine aminoacylase GenX</fullName>
    </submittedName>
</protein>
<evidence type="ECO:0000313" key="5">
    <source>
        <dbReference type="EMBL" id="UTW10325.1"/>
    </source>
</evidence>
<evidence type="ECO:0000256" key="2">
    <source>
        <dbReference type="ARBA" id="ARBA00022741"/>
    </source>
</evidence>
<evidence type="ECO:0000313" key="6">
    <source>
        <dbReference type="Proteomes" id="UP001058461"/>
    </source>
</evidence>
<dbReference type="RefSeq" id="WP_255852361.1">
    <property type="nucleotide sequence ID" value="NZ_CP073347.1"/>
</dbReference>
<dbReference type="PROSITE" id="PS50862">
    <property type="entry name" value="AA_TRNA_LIGASE_II"/>
    <property type="match status" value="1"/>
</dbReference>
<dbReference type="NCBIfam" id="TIGR00462">
    <property type="entry name" value="genX"/>
    <property type="match status" value="1"/>
</dbReference>
<dbReference type="NCBIfam" id="NF006828">
    <property type="entry name" value="PRK09350.1"/>
    <property type="match status" value="1"/>
</dbReference>
<dbReference type="SUPFAM" id="SSF55681">
    <property type="entry name" value="Class II aaRS and biotin synthetases"/>
    <property type="match status" value="1"/>
</dbReference>
<dbReference type="Proteomes" id="UP001058461">
    <property type="component" value="Chromosome"/>
</dbReference>
<reference evidence="5" key="1">
    <citation type="submission" date="2021-04" db="EMBL/GenBank/DDBJ databases">
        <title>Oceanospirillales bacteria with DddD are important DMSP degraders in coastal seawater.</title>
        <authorList>
            <person name="Liu J."/>
        </authorList>
    </citation>
    <scope>NUCLEOTIDE SEQUENCE</scope>
    <source>
        <strain evidence="5">D13-1</strain>
    </source>
</reference>
<dbReference type="InterPro" id="IPR004364">
    <property type="entry name" value="Aa-tRNA-synt_II"/>
</dbReference>
<keyword evidence="3" id="KW-0067">ATP-binding</keyword>
<dbReference type="InterPro" id="IPR045864">
    <property type="entry name" value="aa-tRNA-synth_II/BPL/LPL"/>
</dbReference>
<dbReference type="InterPro" id="IPR004525">
    <property type="entry name" value="EpmA"/>
</dbReference>
<dbReference type="EMBL" id="CP073347">
    <property type="protein sequence ID" value="UTW10325.1"/>
    <property type="molecule type" value="Genomic_DNA"/>
</dbReference>
<evidence type="ECO:0000256" key="1">
    <source>
        <dbReference type="ARBA" id="ARBA00022598"/>
    </source>
</evidence>
<dbReference type="Gene3D" id="3.30.930.10">
    <property type="entry name" value="Bira Bifunctional Protein, Domain 2"/>
    <property type="match status" value="1"/>
</dbReference>
<keyword evidence="6" id="KW-1185">Reference proteome</keyword>